<comment type="caution">
    <text evidence="3">The sequence shown here is derived from an EMBL/GenBank/DDBJ whole genome shotgun (WGS) entry which is preliminary data.</text>
</comment>
<dbReference type="PROSITE" id="PS51257">
    <property type="entry name" value="PROKAR_LIPOPROTEIN"/>
    <property type="match status" value="1"/>
</dbReference>
<dbReference type="Proteomes" id="UP001208041">
    <property type="component" value="Unassembled WGS sequence"/>
</dbReference>
<reference evidence="3" key="1">
    <citation type="submission" date="2022-10" db="EMBL/GenBank/DDBJ databases">
        <authorList>
            <person name="Yue Y."/>
        </authorList>
    </citation>
    <scope>NUCLEOTIDE SEQUENCE</scope>
    <source>
        <strain evidence="3">Z654</strain>
    </source>
</reference>
<protein>
    <submittedName>
        <fullName evidence="3">VanZ family protein</fullName>
    </submittedName>
</protein>
<evidence type="ECO:0000256" key="1">
    <source>
        <dbReference type="SAM" id="Phobius"/>
    </source>
</evidence>
<organism evidence="3 4">
    <name type="scientific">Halocynthiibacter halioticoli</name>
    <dbReference type="NCBI Taxonomy" id="2986804"/>
    <lineage>
        <taxon>Bacteria</taxon>
        <taxon>Pseudomonadati</taxon>
        <taxon>Pseudomonadota</taxon>
        <taxon>Alphaproteobacteria</taxon>
        <taxon>Rhodobacterales</taxon>
        <taxon>Paracoccaceae</taxon>
        <taxon>Halocynthiibacter</taxon>
    </lineage>
</organism>
<dbReference type="AlphaFoldDB" id="A0AAE3J4J9"/>
<dbReference type="PANTHER" id="PTHR28008">
    <property type="entry name" value="DOMAIN PROTEIN, PUTATIVE (AFU_ORTHOLOGUE AFUA_3G10980)-RELATED"/>
    <property type="match status" value="1"/>
</dbReference>
<accession>A0AAE3J4J9</accession>
<keyword evidence="1" id="KW-0472">Membrane</keyword>
<feature type="transmembrane region" description="Helical" evidence="1">
    <location>
        <begin position="106"/>
        <end position="125"/>
    </location>
</feature>
<proteinExistence type="predicted"/>
<keyword evidence="1" id="KW-1133">Transmembrane helix</keyword>
<gene>
    <name evidence="3" type="ORF">OH136_14795</name>
</gene>
<keyword evidence="4" id="KW-1185">Reference proteome</keyword>
<dbReference type="Pfam" id="PF04892">
    <property type="entry name" value="VanZ"/>
    <property type="match status" value="1"/>
</dbReference>
<feature type="domain" description="VanZ-like" evidence="2">
    <location>
        <begin position="49"/>
        <end position="113"/>
    </location>
</feature>
<evidence type="ECO:0000313" key="3">
    <source>
        <dbReference type="EMBL" id="MCV6825827.1"/>
    </source>
</evidence>
<keyword evidence="1" id="KW-0812">Transmembrane</keyword>
<dbReference type="RefSeq" id="WP_263954778.1">
    <property type="nucleotide sequence ID" value="NZ_JAOYFC010000004.1"/>
</dbReference>
<name>A0AAE3J4J9_9RHOB</name>
<feature type="transmembrane region" description="Helical" evidence="1">
    <location>
        <begin position="49"/>
        <end position="66"/>
    </location>
</feature>
<dbReference type="EMBL" id="JAOYFC010000004">
    <property type="protein sequence ID" value="MCV6825827.1"/>
    <property type="molecule type" value="Genomic_DNA"/>
</dbReference>
<evidence type="ECO:0000313" key="4">
    <source>
        <dbReference type="Proteomes" id="UP001208041"/>
    </source>
</evidence>
<feature type="transmembrane region" description="Helical" evidence="1">
    <location>
        <begin position="16"/>
        <end position="37"/>
    </location>
</feature>
<dbReference type="NCBIfam" id="NF037970">
    <property type="entry name" value="vanZ_1"/>
    <property type="match status" value="1"/>
</dbReference>
<feature type="transmembrane region" description="Helical" evidence="1">
    <location>
        <begin position="73"/>
        <end position="91"/>
    </location>
</feature>
<evidence type="ECO:0000259" key="2">
    <source>
        <dbReference type="Pfam" id="PF04892"/>
    </source>
</evidence>
<dbReference type="InterPro" id="IPR006976">
    <property type="entry name" value="VanZ-like"/>
</dbReference>
<dbReference type="PANTHER" id="PTHR28008:SF1">
    <property type="entry name" value="DOMAIN PROTEIN, PUTATIVE (AFU_ORTHOLOGUE AFUA_3G10980)-RELATED"/>
    <property type="match status" value="1"/>
</dbReference>
<sequence>MYFKQDTGPARKQRRAFVIWATVVLGCVIALLTLMPVSVPKSLPGDDKLYHMLAFFGLTLPCAVIYPRALVRVVLAAVLYGALIELIQPTVGRSREMADLIADTTGVFLGAAIGWPLHHAFIAYLRKKATVRSDT</sequence>